<keyword evidence="3" id="KW-0732">Signal</keyword>
<keyword evidence="2" id="KW-0812">Transmembrane</keyword>
<evidence type="ECO:0000313" key="4">
    <source>
        <dbReference type="EMBL" id="EJP68594.1"/>
    </source>
</evidence>
<dbReference type="STRING" id="655819.J4KQ51"/>
<keyword evidence="5" id="KW-1185">Reference proteome</keyword>
<dbReference type="AlphaFoldDB" id="J4KQ51"/>
<organism evidence="4 5">
    <name type="scientific">Beauveria bassiana (strain ARSEF 2860)</name>
    <name type="common">White muscardine disease fungus</name>
    <name type="synonym">Tritirachium shiotae</name>
    <dbReference type="NCBI Taxonomy" id="655819"/>
    <lineage>
        <taxon>Eukaryota</taxon>
        <taxon>Fungi</taxon>
        <taxon>Dikarya</taxon>
        <taxon>Ascomycota</taxon>
        <taxon>Pezizomycotina</taxon>
        <taxon>Sordariomycetes</taxon>
        <taxon>Hypocreomycetidae</taxon>
        <taxon>Hypocreales</taxon>
        <taxon>Cordycipitaceae</taxon>
        <taxon>Beauveria</taxon>
    </lineage>
</organism>
<evidence type="ECO:0008006" key="6">
    <source>
        <dbReference type="Google" id="ProtNLM"/>
    </source>
</evidence>
<gene>
    <name evidence="4" type="ORF">BBA_02596</name>
</gene>
<feature type="transmembrane region" description="Helical" evidence="2">
    <location>
        <begin position="253"/>
        <end position="274"/>
    </location>
</feature>
<keyword evidence="2" id="KW-0472">Membrane</keyword>
<feature type="signal peptide" evidence="3">
    <location>
        <begin position="1"/>
        <end position="17"/>
    </location>
</feature>
<proteinExistence type="predicted"/>
<evidence type="ECO:0000256" key="3">
    <source>
        <dbReference type="SAM" id="SignalP"/>
    </source>
</evidence>
<dbReference type="Proteomes" id="UP000002762">
    <property type="component" value="Unassembled WGS sequence"/>
</dbReference>
<dbReference type="RefSeq" id="XP_008595915.1">
    <property type="nucleotide sequence ID" value="XM_008597693.1"/>
</dbReference>
<feature type="compositionally biased region" description="Low complexity" evidence="1">
    <location>
        <begin position="134"/>
        <end position="164"/>
    </location>
</feature>
<feature type="transmembrane region" description="Helical" evidence="2">
    <location>
        <begin position="356"/>
        <end position="377"/>
    </location>
</feature>
<dbReference type="PANTHER" id="PTHR37451">
    <property type="entry name" value="MARVEL DOMAIN"/>
    <property type="match status" value="1"/>
</dbReference>
<dbReference type="OrthoDB" id="5284712at2759"/>
<feature type="region of interest" description="Disordered" evidence="1">
    <location>
        <begin position="424"/>
        <end position="524"/>
    </location>
</feature>
<feature type="chain" id="PRO_5003780228" description="MARVEL domain-containing protein" evidence="3">
    <location>
        <begin position="18"/>
        <end position="524"/>
    </location>
</feature>
<feature type="transmembrane region" description="Helical" evidence="2">
    <location>
        <begin position="317"/>
        <end position="336"/>
    </location>
</feature>
<evidence type="ECO:0000256" key="1">
    <source>
        <dbReference type="SAM" id="MobiDB-lite"/>
    </source>
</evidence>
<protein>
    <recommendedName>
        <fullName evidence="6">MARVEL domain-containing protein</fullName>
    </recommendedName>
</protein>
<reference evidence="4 5" key="1">
    <citation type="journal article" date="2012" name="Sci. Rep.">
        <title>Genomic perspectives on the evolution of fungal entomopathogenicity in Beauveria bassiana.</title>
        <authorList>
            <person name="Xiao G."/>
            <person name="Ying S.H."/>
            <person name="Zheng P."/>
            <person name="Wang Z.L."/>
            <person name="Zhang S."/>
            <person name="Xie X.Q."/>
            <person name="Shang Y."/>
            <person name="St Leger R.J."/>
            <person name="Zhao G.P."/>
            <person name="Wang C."/>
            <person name="Feng M.G."/>
        </authorList>
    </citation>
    <scope>NUCLEOTIDE SEQUENCE [LARGE SCALE GENOMIC DNA]</scope>
    <source>
        <strain evidence="4 5">ARSEF 2860</strain>
    </source>
</reference>
<accession>J4KQ51</accession>
<dbReference type="EMBL" id="JH725154">
    <property type="protein sequence ID" value="EJP68594.1"/>
    <property type="molecule type" value="Genomic_DNA"/>
</dbReference>
<feature type="transmembrane region" description="Helical" evidence="2">
    <location>
        <begin position="186"/>
        <end position="206"/>
    </location>
</feature>
<feature type="transmembrane region" description="Helical" evidence="2">
    <location>
        <begin position="286"/>
        <end position="305"/>
    </location>
</feature>
<keyword evidence="2" id="KW-1133">Transmembrane helix</keyword>
<dbReference type="HOGENOM" id="CLU_519690_0_0_1"/>
<dbReference type="InParanoid" id="J4KQ51"/>
<evidence type="ECO:0000256" key="2">
    <source>
        <dbReference type="SAM" id="Phobius"/>
    </source>
</evidence>
<evidence type="ECO:0000313" key="5">
    <source>
        <dbReference type="Proteomes" id="UP000002762"/>
    </source>
</evidence>
<sequence>MKLATAAMALLAQTALCDRVLHAREAKAQKDECREGKTACGDGNGCCPRGAQCTQSKGVGVCADACEGATLFCNFGGGVTLCCQPGASCDYARSVCTQQKRDAGGVWTAASTTTSEEGTRLPTAPAFCSTEDVSSTGAAATTTRQTSSQSSSEAASASGSATSTSGGGGGGVGVTPTKSPKDSGSAVVASWSAGVLAVVFGIMVALSMGAREVGEVDAQWERRRTGMLPVAPRSTTTTTMIEFDPDRVPPIKLGLHIAQIVLAFVLWVLEIVVFTGKGSKVVGNNGWTFAAFFISIPIWLFLIMTPRFERTRRFANVHAMFAVDIFGIILWLSAFATQAAYNSSGLCGNRCGISKGVVAIGVIITLLFGGSTFISGYTMTYYKFHGSLPGYSNRKIRGGSNDIDPDKEAFSMAPHGDEAYERVHMDDHDHDGPSAGAGSYSNRYGADPNPYSGGHYEEEDPNRYGAVPPRGNAGAFFDSETQYHSGGGAGSPPPVVPAASPYRPPAVEDVPVHFPPANYDRVDR</sequence>
<name>J4KQ51_BEAB2</name>
<feature type="region of interest" description="Disordered" evidence="1">
    <location>
        <begin position="108"/>
        <end position="183"/>
    </location>
</feature>
<dbReference type="PANTHER" id="PTHR37451:SF3">
    <property type="entry name" value="MARVEL DOMAIN-CONTAINING PROTEIN"/>
    <property type="match status" value="1"/>
</dbReference>
<dbReference type="GeneID" id="19885608"/>
<feature type="compositionally biased region" description="Low complexity" evidence="1">
    <location>
        <begin position="497"/>
        <end position="507"/>
    </location>
</feature>